<protein>
    <submittedName>
        <fullName evidence="3">Uncharacterized protein LOC118477912</fullName>
    </submittedName>
</protein>
<reference evidence="3" key="1">
    <citation type="submission" date="2025-08" db="UniProtKB">
        <authorList>
            <consortium name="RefSeq"/>
        </authorList>
    </citation>
    <scope>IDENTIFICATION</scope>
</reference>
<proteinExistence type="predicted"/>
<evidence type="ECO:0000313" key="2">
    <source>
        <dbReference type="Proteomes" id="UP000694888"/>
    </source>
</evidence>
<dbReference type="GeneID" id="118477912"/>
<organism evidence="2 3">
    <name type="scientific">Aplysia californica</name>
    <name type="common">California sea hare</name>
    <dbReference type="NCBI Taxonomy" id="6500"/>
    <lineage>
        <taxon>Eukaryota</taxon>
        <taxon>Metazoa</taxon>
        <taxon>Spiralia</taxon>
        <taxon>Lophotrochozoa</taxon>
        <taxon>Mollusca</taxon>
        <taxon>Gastropoda</taxon>
        <taxon>Heterobranchia</taxon>
        <taxon>Euthyneura</taxon>
        <taxon>Tectipleura</taxon>
        <taxon>Aplysiida</taxon>
        <taxon>Aplysioidea</taxon>
        <taxon>Aplysiidae</taxon>
        <taxon>Aplysia</taxon>
    </lineage>
</organism>
<feature type="compositionally biased region" description="Basic and acidic residues" evidence="1">
    <location>
        <begin position="217"/>
        <end position="227"/>
    </location>
</feature>
<name>A0ABM1VVN0_APLCA</name>
<evidence type="ECO:0000256" key="1">
    <source>
        <dbReference type="SAM" id="MobiDB-lite"/>
    </source>
</evidence>
<dbReference type="RefSeq" id="XP_035826472.1">
    <property type="nucleotide sequence ID" value="XM_035970579.1"/>
</dbReference>
<sequence>MLSAVYCVCLQGNRQSSEVSKMPCSAIEKENIVNLTEEKQSFFKFNIPGAATLPERNKEAKSSNPKLDDCTSSEAMQTFKFDSLFKNFDTGTTGTIDMEKSGGSPFSILSLIKSANNTPSQADGCDGDDEPSDGSMFIFGNFEVDSPPTGKIQEPEGMFSLFRKSQDSENAQSGFSFDFEPIQDPEEKSNPGTLISFGEENVEKSTEMFMKFGFGTDTDKGNEESMDKPMFSLF</sequence>
<dbReference type="Proteomes" id="UP000694888">
    <property type="component" value="Unplaced"/>
</dbReference>
<gene>
    <name evidence="3" type="primary">LOC118477912</name>
</gene>
<accession>A0ABM1VVN0</accession>
<evidence type="ECO:0000313" key="3">
    <source>
        <dbReference type="RefSeq" id="XP_035826472.1"/>
    </source>
</evidence>
<feature type="region of interest" description="Disordered" evidence="1">
    <location>
        <begin position="213"/>
        <end position="234"/>
    </location>
</feature>
<keyword evidence="2" id="KW-1185">Reference proteome</keyword>